<accession>A0A6I3KU21</accession>
<feature type="domain" description="FAD-binding FR-type" evidence="14">
    <location>
        <begin position="240"/>
        <end position="444"/>
    </location>
</feature>
<dbReference type="FunFam" id="3.40.50.80:FF:000001">
    <property type="entry name" value="NADPH--cytochrome P450 reductase 1"/>
    <property type="match status" value="1"/>
</dbReference>
<comment type="caution">
    <text evidence="15">The sequence shown here is derived from an EMBL/GenBank/DDBJ whole genome shotgun (WGS) entry which is preliminary data.</text>
</comment>
<comment type="catalytic activity">
    <reaction evidence="10 11">
        <text>hydrogen sulfide + 3 NADP(+) + 3 H2O = sulfite + 3 NADPH + 4 H(+)</text>
        <dbReference type="Rhea" id="RHEA:13801"/>
        <dbReference type="ChEBI" id="CHEBI:15377"/>
        <dbReference type="ChEBI" id="CHEBI:15378"/>
        <dbReference type="ChEBI" id="CHEBI:17359"/>
        <dbReference type="ChEBI" id="CHEBI:29919"/>
        <dbReference type="ChEBI" id="CHEBI:57783"/>
        <dbReference type="ChEBI" id="CHEBI:58349"/>
        <dbReference type="EC" id="1.8.1.2"/>
    </reaction>
</comment>
<dbReference type="Gene3D" id="2.40.30.10">
    <property type="entry name" value="Translation factors"/>
    <property type="match status" value="1"/>
</dbReference>
<dbReference type="GO" id="GO:0070814">
    <property type="term" value="P:hydrogen sulfide biosynthetic process"/>
    <property type="evidence" value="ECO:0007669"/>
    <property type="project" value="UniProtKB-UniPathway"/>
</dbReference>
<dbReference type="InterPro" id="IPR029039">
    <property type="entry name" value="Flavoprotein-like_sf"/>
</dbReference>
<keyword evidence="6 11" id="KW-0521">NADP</keyword>
<dbReference type="InterPro" id="IPR008254">
    <property type="entry name" value="Flavodoxin/NO_synth"/>
</dbReference>
<dbReference type="InterPro" id="IPR010199">
    <property type="entry name" value="CysJ"/>
</dbReference>
<comment type="subunit">
    <text evidence="11">Alpha(8)-beta(8). The alpha component is a flavoprotein, the beta component is a hemoprotein.</text>
</comment>
<dbReference type="PIRSF" id="PIRSF000207">
    <property type="entry name" value="SiR-FP_CysJ"/>
    <property type="match status" value="1"/>
</dbReference>
<evidence type="ECO:0000256" key="5">
    <source>
        <dbReference type="ARBA" id="ARBA00022827"/>
    </source>
</evidence>
<dbReference type="SUPFAM" id="SSF63380">
    <property type="entry name" value="Riboflavin synthase domain-like"/>
    <property type="match status" value="1"/>
</dbReference>
<evidence type="ECO:0000256" key="2">
    <source>
        <dbReference type="ARBA" id="ARBA00022605"/>
    </source>
</evidence>
<feature type="binding site" evidence="12">
    <location>
        <begin position="515"/>
        <end position="516"/>
    </location>
    <ligand>
        <name>NADP(+)</name>
        <dbReference type="ChEBI" id="CHEBI:58349"/>
    </ligand>
</feature>
<dbReference type="Gene3D" id="3.40.50.80">
    <property type="entry name" value="Nucleotide-binding domain of ferredoxin-NADP reductase (FNR) module"/>
    <property type="match status" value="1"/>
</dbReference>
<dbReference type="InterPro" id="IPR017938">
    <property type="entry name" value="Riboflavin_synthase-like_b-brl"/>
</dbReference>
<evidence type="ECO:0000313" key="16">
    <source>
        <dbReference type="Proteomes" id="UP000440694"/>
    </source>
</evidence>
<dbReference type="PANTHER" id="PTHR19384">
    <property type="entry name" value="NITRIC OXIDE SYNTHASE-RELATED"/>
    <property type="match status" value="1"/>
</dbReference>
<protein>
    <recommendedName>
        <fullName evidence="11">Sulfite reductase [NADPH] flavoprotein alpha-component</fullName>
        <shortName evidence="11">SiR-FP</shortName>
        <ecNumber evidence="11">1.8.1.2</ecNumber>
    </recommendedName>
</protein>
<feature type="binding site" evidence="12">
    <location>
        <begin position="382"/>
        <end position="385"/>
    </location>
    <ligand>
        <name>FAD</name>
        <dbReference type="ChEBI" id="CHEBI:57692"/>
    </ligand>
</feature>
<comment type="cofactor">
    <cofactor evidence="11 12">
        <name>FMN</name>
        <dbReference type="ChEBI" id="CHEBI:58210"/>
    </cofactor>
    <text evidence="11 12">Binds 1 FMN per subunit.</text>
</comment>
<comment type="cofactor">
    <cofactor evidence="11 12">
        <name>FAD</name>
        <dbReference type="ChEBI" id="CHEBI:57692"/>
    </cofactor>
    <text evidence="11 12">Binds 1 FAD per subunit.</text>
</comment>
<evidence type="ECO:0000313" key="15">
    <source>
        <dbReference type="EMBL" id="MTD96181.1"/>
    </source>
</evidence>
<organism evidence="15 16">
    <name type="scientific">Hyphomicrobium album</name>
    <dbReference type="NCBI Taxonomy" id="2665159"/>
    <lineage>
        <taxon>Bacteria</taxon>
        <taxon>Pseudomonadati</taxon>
        <taxon>Pseudomonadota</taxon>
        <taxon>Alphaproteobacteria</taxon>
        <taxon>Hyphomicrobiales</taxon>
        <taxon>Hyphomicrobiaceae</taxon>
        <taxon>Hyphomicrobium</taxon>
    </lineage>
</organism>
<evidence type="ECO:0000256" key="11">
    <source>
        <dbReference type="PIRNR" id="PIRNR000207"/>
    </source>
</evidence>
<evidence type="ECO:0000256" key="9">
    <source>
        <dbReference type="ARBA" id="ARBA00023192"/>
    </source>
</evidence>
<dbReference type="SUPFAM" id="SSF52343">
    <property type="entry name" value="Ferredoxin reductase-like, C-terminal NADP-linked domain"/>
    <property type="match status" value="1"/>
</dbReference>
<dbReference type="PRINTS" id="PR00371">
    <property type="entry name" value="FPNCR"/>
</dbReference>
<keyword evidence="16" id="KW-1185">Reference proteome</keyword>
<dbReference type="GO" id="GO:0004783">
    <property type="term" value="F:sulfite reductase (NADPH) activity"/>
    <property type="evidence" value="ECO:0007669"/>
    <property type="project" value="UniProtKB-EC"/>
</dbReference>
<keyword evidence="3 11" id="KW-0285">Flavoprotein</keyword>
<dbReference type="RefSeq" id="WP_324615094.1">
    <property type="nucleotide sequence ID" value="NZ_WMBQ01000002.1"/>
</dbReference>
<feature type="binding site" evidence="12">
    <location>
        <begin position="119"/>
        <end position="122"/>
    </location>
    <ligand>
        <name>FMN</name>
        <dbReference type="ChEBI" id="CHEBI:58210"/>
    </ligand>
</feature>
<evidence type="ECO:0000256" key="3">
    <source>
        <dbReference type="ARBA" id="ARBA00022630"/>
    </source>
</evidence>
<name>A0A6I3KU21_9HYPH</name>
<dbReference type="Pfam" id="PF00175">
    <property type="entry name" value="NAD_binding_1"/>
    <property type="match status" value="1"/>
</dbReference>
<evidence type="ECO:0000256" key="4">
    <source>
        <dbReference type="ARBA" id="ARBA00022643"/>
    </source>
</evidence>
<dbReference type="GO" id="GO:0005829">
    <property type="term" value="C:cytosol"/>
    <property type="evidence" value="ECO:0007669"/>
    <property type="project" value="TreeGrafter"/>
</dbReference>
<dbReference type="Pfam" id="PF00258">
    <property type="entry name" value="Flavodoxin_1"/>
    <property type="match status" value="1"/>
</dbReference>
<dbReference type="UniPathway" id="UPA00140">
    <property type="reaction ID" value="UER00207"/>
</dbReference>
<dbReference type="InterPro" id="IPR023173">
    <property type="entry name" value="NADPH_Cyt_P450_Rdtase_alpha"/>
</dbReference>
<keyword evidence="8 11" id="KW-0560">Oxidoreductase</keyword>
<evidence type="ECO:0000256" key="12">
    <source>
        <dbReference type="PIRSR" id="PIRSR000207-1"/>
    </source>
</evidence>
<feature type="binding site" evidence="12">
    <location>
        <position position="557"/>
    </location>
    <ligand>
        <name>NADP(+)</name>
        <dbReference type="ChEBI" id="CHEBI:58349"/>
    </ligand>
</feature>
<dbReference type="GO" id="GO:0010181">
    <property type="term" value="F:FMN binding"/>
    <property type="evidence" value="ECO:0007669"/>
    <property type="project" value="InterPro"/>
</dbReference>
<dbReference type="Gene3D" id="3.40.50.360">
    <property type="match status" value="1"/>
</dbReference>
<keyword evidence="5 11" id="KW-0274">FAD</keyword>
<dbReference type="Pfam" id="PF00667">
    <property type="entry name" value="FAD_binding_1"/>
    <property type="match status" value="1"/>
</dbReference>
<evidence type="ECO:0000256" key="8">
    <source>
        <dbReference type="ARBA" id="ARBA00023002"/>
    </source>
</evidence>
<keyword evidence="2 11" id="KW-0028">Amino-acid biosynthesis</keyword>
<dbReference type="EC" id="1.8.1.2" evidence="11"/>
<evidence type="ECO:0000256" key="7">
    <source>
        <dbReference type="ARBA" id="ARBA00022982"/>
    </source>
</evidence>
<dbReference type="CDD" id="cd06199">
    <property type="entry name" value="SiR"/>
    <property type="match status" value="1"/>
</dbReference>
<evidence type="ECO:0000259" key="13">
    <source>
        <dbReference type="PROSITE" id="PS50902"/>
    </source>
</evidence>
<feature type="domain" description="Flavodoxin-like" evidence="13">
    <location>
        <begin position="66"/>
        <end position="204"/>
    </location>
</feature>
<dbReference type="Proteomes" id="UP000440694">
    <property type="component" value="Unassembled WGS sequence"/>
</dbReference>
<dbReference type="InterPro" id="IPR003097">
    <property type="entry name" value="CysJ-like_FAD-binding"/>
</dbReference>
<feature type="binding site" evidence="12">
    <location>
        <position position="595"/>
    </location>
    <ligand>
        <name>FAD</name>
        <dbReference type="ChEBI" id="CHEBI:57692"/>
    </ligand>
</feature>
<comment type="pathway">
    <text evidence="11">Sulfur metabolism; hydrogen sulfide biosynthesis; hydrogen sulfide from sulfite (NADPH route): step 1/1.</text>
</comment>
<dbReference type="PROSITE" id="PS50902">
    <property type="entry name" value="FLAVODOXIN_LIKE"/>
    <property type="match status" value="1"/>
</dbReference>
<reference evidence="15 16" key="1">
    <citation type="submission" date="2019-11" db="EMBL/GenBank/DDBJ databases">
        <title>Identification of a novel strain.</title>
        <authorList>
            <person name="Xu Q."/>
            <person name="Wang G."/>
        </authorList>
    </citation>
    <scope>NUCLEOTIDE SEQUENCE [LARGE SCALE GENOMIC DNA]</scope>
    <source>
        <strain evidence="16">xq</strain>
    </source>
</reference>
<evidence type="ECO:0000259" key="14">
    <source>
        <dbReference type="PROSITE" id="PS51384"/>
    </source>
</evidence>
<dbReference type="PRINTS" id="PR00369">
    <property type="entry name" value="FLAVODOXIN"/>
</dbReference>
<dbReference type="Gene3D" id="1.20.990.10">
    <property type="entry name" value="NADPH-cytochrome p450 Reductase, Chain A, domain 3"/>
    <property type="match status" value="1"/>
</dbReference>
<sequence length="595" mass="64764">MTAQPLLPKNAPFTPEDIDALNSVVARTTPQQRAWLAGFFAGFEAAQAGGAVQPQPAAPAKPRQALTVLYASESGNAEALAMRTKKLAQKHGLDAKIVDFADADFAVLSKAKNIIVFASTWGEGDPPSRAVDFYTSLMSDAAPRIEGVRFAVLALGDTAYAQFCATGKAIDQRLEALGGTRAFDRVDLDLDYAKQAAEWTEKALTELAPADATGTATVVHVDFKGGAQFADDDEPQFTAESPLTGEISALVNLNGTGSTRETWHVEIAADAPGFSYLPGDAIGIVPENDPNLALALAEAVGLGADGSVVQKLRERYDVTTLSRALVENYGKLTQRTDVKALAEQKAFTEFSEDRQLVDLFETYAEKLTPEQLFSLLRPLPGRLYSVASSPRAHPGEAHLLVGAVRWASHGKTRGGVASTYFADRRKVGDPVRVYVKPNRHFRLPEDGNRPIIMIGAGTGVAPYRAFIEERVETGAGGKSWLVFGERNYTNDFLYQTEWQEHLAEGALSRIDVAFSRDQPEKIYVQQRLWEARNDLLKWVDDGAHIYVCGDEKGMARDVDVMLARVLAEAARGDDEAGRAKLKELAKAGRYQRDVY</sequence>
<dbReference type="PROSITE" id="PS51384">
    <property type="entry name" value="FAD_FR"/>
    <property type="match status" value="1"/>
</dbReference>
<feature type="binding site" evidence="12">
    <location>
        <begin position="155"/>
        <end position="164"/>
    </location>
    <ligand>
        <name>FMN</name>
        <dbReference type="ChEBI" id="CHEBI:58210"/>
    </ligand>
</feature>
<dbReference type="AlphaFoldDB" id="A0A6I3KU21"/>
<keyword evidence="9 11" id="KW-0198">Cysteine biosynthesis</keyword>
<keyword evidence="4 11" id="KW-0288">FMN</keyword>
<feature type="binding site" evidence="12">
    <location>
        <begin position="521"/>
        <end position="525"/>
    </location>
    <ligand>
        <name>NADP(+)</name>
        <dbReference type="ChEBI" id="CHEBI:58349"/>
    </ligand>
</feature>
<dbReference type="InterPro" id="IPR039261">
    <property type="entry name" value="FNR_nucleotide-bd"/>
</dbReference>
<dbReference type="GO" id="GO:0019344">
    <property type="term" value="P:cysteine biosynthetic process"/>
    <property type="evidence" value="ECO:0007669"/>
    <property type="project" value="UniProtKB-KW"/>
</dbReference>
<feature type="binding site" evidence="12">
    <location>
        <begin position="415"/>
        <end position="418"/>
    </location>
    <ligand>
        <name>FAD</name>
        <dbReference type="ChEBI" id="CHEBI:57692"/>
    </ligand>
</feature>
<dbReference type="SUPFAM" id="SSF52218">
    <property type="entry name" value="Flavoproteins"/>
    <property type="match status" value="1"/>
</dbReference>
<dbReference type="PANTHER" id="PTHR19384:SF128">
    <property type="entry name" value="NADPH OXIDOREDUCTASE A"/>
    <property type="match status" value="1"/>
</dbReference>
<evidence type="ECO:0000256" key="10">
    <source>
        <dbReference type="ARBA" id="ARBA00052219"/>
    </source>
</evidence>
<dbReference type="InterPro" id="IPR001094">
    <property type="entry name" value="Flavdoxin-like"/>
</dbReference>
<evidence type="ECO:0000256" key="6">
    <source>
        <dbReference type="ARBA" id="ARBA00022857"/>
    </source>
</evidence>
<proteinExistence type="predicted"/>
<evidence type="ECO:0000256" key="1">
    <source>
        <dbReference type="ARBA" id="ARBA00022448"/>
    </source>
</evidence>
<keyword evidence="1 11" id="KW-0813">Transport</keyword>
<dbReference type="InterPro" id="IPR001709">
    <property type="entry name" value="Flavoprot_Pyr_Nucl_cyt_Rdtase"/>
</dbReference>
<dbReference type="GO" id="GO:0050660">
    <property type="term" value="F:flavin adenine dinucleotide binding"/>
    <property type="evidence" value="ECO:0007669"/>
    <property type="project" value="InterPro"/>
</dbReference>
<gene>
    <name evidence="15" type="ORF">GIW81_17715</name>
</gene>
<keyword evidence="7 11" id="KW-0249">Electron transport</keyword>
<dbReference type="EMBL" id="WMBQ01000002">
    <property type="protein sequence ID" value="MTD96181.1"/>
    <property type="molecule type" value="Genomic_DNA"/>
</dbReference>
<dbReference type="InterPro" id="IPR001433">
    <property type="entry name" value="OxRdtase_FAD/NAD-bd"/>
</dbReference>
<comment type="function">
    <text evidence="11">Component of the sulfite reductase complex that catalyzes the 6-electron reduction of sulfite to sulfide. This is one of several activities required for the biosynthesis of L-cysteine from sulfate. The flavoprotein component catalyzes the electron flow from NADPH -&gt; FAD -&gt; FMN to the hemoprotein component.</text>
</comment>
<feature type="binding site" evidence="12">
    <location>
        <position position="319"/>
    </location>
    <ligand>
        <name>FAD</name>
        <dbReference type="ChEBI" id="CHEBI:57692"/>
    </ligand>
</feature>
<dbReference type="InterPro" id="IPR017927">
    <property type="entry name" value="FAD-bd_FR_type"/>
</dbReference>